<proteinExistence type="inferred from homology"/>
<dbReference type="NCBIfam" id="TIGR02799">
    <property type="entry name" value="thio_ybgC"/>
    <property type="match status" value="1"/>
</dbReference>
<dbReference type="NCBIfam" id="TIGR00051">
    <property type="entry name" value="YbgC/FadM family acyl-CoA thioesterase"/>
    <property type="match status" value="1"/>
</dbReference>
<dbReference type="Pfam" id="PF13279">
    <property type="entry name" value="4HBT_2"/>
    <property type="match status" value="1"/>
</dbReference>
<dbReference type="AlphaFoldDB" id="A0A3M8RFF0"/>
<sequence>MTSPDQRGSIHSVRVYYEDTDHGGVVYHANYLRFMERARTEMLRDCGFELDRLEQDDGVIFAVRRASLDFIAPARFNDLLQVETEMIAKGPVRMTFAQKIYHQERLLCRGEVEVVCLEASRFRPTAIPARLAAVIPVPPLP</sequence>
<gene>
    <name evidence="3" type="primary">ybgC</name>
    <name evidence="3" type="ORF">EC580_04200</name>
</gene>
<organism evidence="3">
    <name type="scientific">Acidithiobacillus sulfuriphilus</name>
    <dbReference type="NCBI Taxonomy" id="1867749"/>
    <lineage>
        <taxon>Bacteria</taxon>
        <taxon>Pseudomonadati</taxon>
        <taxon>Pseudomonadota</taxon>
        <taxon>Acidithiobacillia</taxon>
        <taxon>Acidithiobacillales</taxon>
        <taxon>Acidithiobacillaceae</taxon>
        <taxon>Acidithiobacillus</taxon>
    </lineage>
</organism>
<comment type="caution">
    <text evidence="3">The sequence shown here is derived from an EMBL/GenBank/DDBJ whole genome shotgun (WGS) entry which is preliminary data.</text>
</comment>
<dbReference type="CDD" id="cd00586">
    <property type="entry name" value="4HBT"/>
    <property type="match status" value="1"/>
</dbReference>
<dbReference type="RefSeq" id="WP_123102484.1">
    <property type="nucleotide sequence ID" value="NZ_CP127527.1"/>
</dbReference>
<dbReference type="SUPFAM" id="SSF54637">
    <property type="entry name" value="Thioesterase/thiol ester dehydrase-isomerase"/>
    <property type="match status" value="1"/>
</dbReference>
<dbReference type="OrthoDB" id="9808429at2"/>
<dbReference type="PIRSF" id="PIRSF003230">
    <property type="entry name" value="YbgC"/>
    <property type="match status" value="1"/>
</dbReference>
<dbReference type="FunFam" id="3.10.129.10:FF:000004">
    <property type="entry name" value="Tol-pal system-associated acyl-CoA thioesterase"/>
    <property type="match status" value="1"/>
</dbReference>
<dbReference type="InterPro" id="IPR014166">
    <property type="entry name" value="Tol-Pal_acyl-CoA_thioesterase"/>
</dbReference>
<evidence type="ECO:0000256" key="2">
    <source>
        <dbReference type="ARBA" id="ARBA00022801"/>
    </source>
</evidence>
<dbReference type="InterPro" id="IPR006684">
    <property type="entry name" value="YbgC/YbaW"/>
</dbReference>
<keyword evidence="2" id="KW-0378">Hydrolase</keyword>
<evidence type="ECO:0000256" key="1">
    <source>
        <dbReference type="ARBA" id="ARBA00005953"/>
    </source>
</evidence>
<reference evidence="3" key="1">
    <citation type="submission" date="2018-10" db="EMBL/GenBank/DDBJ databases">
        <title>Acidithiobacillus sulfuriphilus sp. nov.: an extremely acidophilic sulfur-oxidizing chemolithotroph isolated from a neutral pH environment.</title>
        <authorList>
            <person name="Falagan C."/>
            <person name="Moya-Beltran A."/>
            <person name="Quatrini R."/>
            <person name="Johnson D.B."/>
        </authorList>
    </citation>
    <scope>NUCLEOTIDE SEQUENCE [LARGE SCALE GENOMIC DNA]</scope>
    <source>
        <strain evidence="3">CJ-2</strain>
    </source>
</reference>
<name>A0A3M8RFF0_9PROT</name>
<dbReference type="EMBL" id="RIZI01000135">
    <property type="protein sequence ID" value="RNF67307.1"/>
    <property type="molecule type" value="Genomic_DNA"/>
</dbReference>
<dbReference type="InterPro" id="IPR050563">
    <property type="entry name" value="4-hydroxybenzoyl-CoA_TE"/>
</dbReference>
<dbReference type="Gene3D" id="3.10.129.10">
    <property type="entry name" value="Hotdog Thioesterase"/>
    <property type="match status" value="1"/>
</dbReference>
<evidence type="ECO:0000313" key="3">
    <source>
        <dbReference type="EMBL" id="RNF67307.1"/>
    </source>
</evidence>
<dbReference type="GO" id="GO:0047617">
    <property type="term" value="F:fatty acyl-CoA hydrolase activity"/>
    <property type="evidence" value="ECO:0007669"/>
    <property type="project" value="TreeGrafter"/>
</dbReference>
<comment type="similarity">
    <text evidence="1">Belongs to the 4-hydroxybenzoyl-CoA thioesterase family.</text>
</comment>
<dbReference type="PROSITE" id="PS01328">
    <property type="entry name" value="4HBCOA_THIOESTERASE"/>
    <property type="match status" value="1"/>
</dbReference>
<dbReference type="InterPro" id="IPR029069">
    <property type="entry name" value="HotDog_dom_sf"/>
</dbReference>
<protein>
    <submittedName>
        <fullName evidence="3">Tol-pal system-associated acyl-CoA thioesterase</fullName>
    </submittedName>
</protein>
<dbReference type="InterPro" id="IPR008272">
    <property type="entry name" value="HB-CoA_thioesterase_AS"/>
</dbReference>
<dbReference type="PANTHER" id="PTHR31793">
    <property type="entry name" value="4-HYDROXYBENZOYL-COA THIOESTERASE FAMILY MEMBER"/>
    <property type="match status" value="1"/>
</dbReference>
<dbReference type="PANTHER" id="PTHR31793:SF37">
    <property type="entry name" value="ACYL-COA THIOESTER HYDROLASE YBGC"/>
    <property type="match status" value="1"/>
</dbReference>
<accession>A0A3M8RFF0</accession>